<keyword evidence="3" id="KW-0249">Electron transport</keyword>
<keyword evidence="1" id="KW-0813">Transport</keyword>
<gene>
    <name evidence="7" type="ORF">S01H4_14686</name>
</gene>
<dbReference type="PROSITE" id="PS00202">
    <property type="entry name" value="RUBREDOXIN"/>
    <property type="match status" value="2"/>
</dbReference>
<dbReference type="Gene3D" id="2.20.28.10">
    <property type="match status" value="2"/>
</dbReference>
<proteinExistence type="predicted"/>
<keyword evidence="4" id="KW-0408">Iron</keyword>
<keyword evidence="2" id="KW-0479">Metal-binding</keyword>
<name>X0ZT13_9ZZZZ</name>
<dbReference type="Pfam" id="PF00301">
    <property type="entry name" value="Rubredoxin"/>
    <property type="match status" value="2"/>
</dbReference>
<accession>X0ZT13</accession>
<evidence type="ECO:0000256" key="3">
    <source>
        <dbReference type="ARBA" id="ARBA00022982"/>
    </source>
</evidence>
<dbReference type="PROSITE" id="PS50903">
    <property type="entry name" value="RUBREDOXIN_LIKE"/>
    <property type="match status" value="2"/>
</dbReference>
<dbReference type="PANTHER" id="PTHR47627:SF1">
    <property type="entry name" value="RUBREDOXIN-1-RELATED"/>
    <property type="match status" value="1"/>
</dbReference>
<feature type="compositionally biased region" description="Basic and acidic residues" evidence="5">
    <location>
        <begin position="234"/>
        <end position="248"/>
    </location>
</feature>
<dbReference type="AlphaFoldDB" id="X0ZT13"/>
<dbReference type="InterPro" id="IPR024935">
    <property type="entry name" value="Rubredoxin_dom"/>
</dbReference>
<dbReference type="GO" id="GO:0043448">
    <property type="term" value="P:alkane catabolic process"/>
    <property type="evidence" value="ECO:0007669"/>
    <property type="project" value="TreeGrafter"/>
</dbReference>
<evidence type="ECO:0000256" key="5">
    <source>
        <dbReference type="SAM" id="MobiDB-lite"/>
    </source>
</evidence>
<dbReference type="EMBL" id="BART01006437">
    <property type="protein sequence ID" value="GAG63558.1"/>
    <property type="molecule type" value="Genomic_DNA"/>
</dbReference>
<reference evidence="7" key="1">
    <citation type="journal article" date="2014" name="Front. Microbiol.">
        <title>High frequency of phylogenetically diverse reductive dehalogenase-homologous genes in deep subseafloor sedimentary metagenomes.</title>
        <authorList>
            <person name="Kawai M."/>
            <person name="Futagami T."/>
            <person name="Toyoda A."/>
            <person name="Takaki Y."/>
            <person name="Nishi S."/>
            <person name="Hori S."/>
            <person name="Arai W."/>
            <person name="Tsubouchi T."/>
            <person name="Morono Y."/>
            <person name="Uchiyama I."/>
            <person name="Ito T."/>
            <person name="Fujiyama A."/>
            <person name="Inagaki F."/>
            <person name="Takami H."/>
        </authorList>
    </citation>
    <scope>NUCLEOTIDE SEQUENCE</scope>
    <source>
        <strain evidence="7">Expedition CK06-06</strain>
    </source>
</reference>
<feature type="region of interest" description="Disordered" evidence="5">
    <location>
        <begin position="213"/>
        <end position="257"/>
    </location>
</feature>
<evidence type="ECO:0000313" key="7">
    <source>
        <dbReference type="EMBL" id="GAG63558.1"/>
    </source>
</evidence>
<feature type="compositionally biased region" description="Low complexity" evidence="5">
    <location>
        <begin position="214"/>
        <end position="227"/>
    </location>
</feature>
<dbReference type="InterPro" id="IPR024934">
    <property type="entry name" value="Rubredoxin-like_dom"/>
</dbReference>
<feature type="domain" description="Rubredoxin-like" evidence="6">
    <location>
        <begin position="58"/>
        <end position="93"/>
    </location>
</feature>
<evidence type="ECO:0000256" key="1">
    <source>
        <dbReference type="ARBA" id="ARBA00022448"/>
    </source>
</evidence>
<dbReference type="InterPro" id="IPR018527">
    <property type="entry name" value="Rubredoxin_Fe_BS"/>
</dbReference>
<evidence type="ECO:0000256" key="4">
    <source>
        <dbReference type="ARBA" id="ARBA00023004"/>
    </source>
</evidence>
<protein>
    <recommendedName>
        <fullName evidence="6">Rubredoxin-like domain-containing protein</fullName>
    </recommendedName>
</protein>
<sequence>MKKGLFNKLPVLLLIITLLITFGFVTGFTKPDSQVADNVRVTLLDEGVEEVLKWTCTCGYVYDPEVEGINFEDLPTDWVCPGCGAAKSEFVEVVEEEEEVLKWTCTCGYVYDPKVEGINFEDLPADWVCPDCGMPRGSFAADITLDEVDSHLAHLQHVMAMRMKHIAVLLRVQEAKDIGQHSKEAIGHAIIQSSKSIFKAQKAVVNYLASLNGSTENSTTESNNTSSTEEEDENNGKENKPDKGEKSNNGKAKGKNK</sequence>
<comment type="caution">
    <text evidence="7">The sequence shown here is derived from an EMBL/GenBank/DDBJ whole genome shotgun (WGS) entry which is preliminary data.</text>
</comment>
<organism evidence="7">
    <name type="scientific">marine sediment metagenome</name>
    <dbReference type="NCBI Taxonomy" id="412755"/>
    <lineage>
        <taxon>unclassified sequences</taxon>
        <taxon>metagenomes</taxon>
        <taxon>ecological metagenomes</taxon>
    </lineage>
</organism>
<dbReference type="SUPFAM" id="SSF57802">
    <property type="entry name" value="Rubredoxin-like"/>
    <property type="match status" value="2"/>
</dbReference>
<dbReference type="GO" id="GO:0009055">
    <property type="term" value="F:electron transfer activity"/>
    <property type="evidence" value="ECO:0007669"/>
    <property type="project" value="TreeGrafter"/>
</dbReference>
<dbReference type="PANTHER" id="PTHR47627">
    <property type="entry name" value="RUBREDOXIN"/>
    <property type="match status" value="1"/>
</dbReference>
<dbReference type="GO" id="GO:0005506">
    <property type="term" value="F:iron ion binding"/>
    <property type="evidence" value="ECO:0007669"/>
    <property type="project" value="InterPro"/>
</dbReference>
<feature type="domain" description="Rubredoxin-like" evidence="6">
    <location>
        <begin position="107"/>
        <end position="142"/>
    </location>
</feature>
<evidence type="ECO:0000259" key="6">
    <source>
        <dbReference type="PROSITE" id="PS50903"/>
    </source>
</evidence>
<dbReference type="InterPro" id="IPR050526">
    <property type="entry name" value="Rubredoxin_ET"/>
</dbReference>
<evidence type="ECO:0000256" key="2">
    <source>
        <dbReference type="ARBA" id="ARBA00022723"/>
    </source>
</evidence>
<dbReference type="CDD" id="cd00730">
    <property type="entry name" value="rubredoxin"/>
    <property type="match status" value="2"/>
</dbReference>